<evidence type="ECO:0000313" key="2">
    <source>
        <dbReference type="Proteomes" id="UP000830768"/>
    </source>
</evidence>
<evidence type="ECO:0000313" key="1">
    <source>
        <dbReference type="EMBL" id="UPK94749.1"/>
    </source>
</evidence>
<accession>A0ACD3Z0H9</accession>
<dbReference type="Proteomes" id="UP000830768">
    <property type="component" value="Chromosome 4"/>
</dbReference>
<organism evidence="1 2">
    <name type="scientific">Fusarium solani subsp. cucurbitae</name>
    <name type="common">Neocosmosporum cucurbitae</name>
    <dbReference type="NCBI Taxonomy" id="2747967"/>
    <lineage>
        <taxon>Eukaryota</taxon>
        <taxon>Fungi</taxon>
        <taxon>Dikarya</taxon>
        <taxon>Ascomycota</taxon>
        <taxon>Pezizomycotina</taxon>
        <taxon>Sordariomycetes</taxon>
        <taxon>Hypocreomycetidae</taxon>
        <taxon>Hypocreales</taxon>
        <taxon>Nectriaceae</taxon>
        <taxon>Fusarium</taxon>
        <taxon>Fusarium solani species complex</taxon>
    </lineage>
</organism>
<proteinExistence type="predicted"/>
<keyword evidence="2" id="KW-1185">Reference proteome</keyword>
<dbReference type="EMBL" id="CP090033">
    <property type="protein sequence ID" value="UPK94749.1"/>
    <property type="molecule type" value="Genomic_DNA"/>
</dbReference>
<name>A0ACD3Z0H9_FUSSC</name>
<reference evidence="1" key="1">
    <citation type="submission" date="2021-11" db="EMBL/GenBank/DDBJ databases">
        <title>Fusarium solani-melongenae Genome sequencing and assembly.</title>
        <authorList>
            <person name="Xie S."/>
            <person name="Huang L."/>
            <person name="Zhang X."/>
        </authorList>
    </citation>
    <scope>NUCLEOTIDE SEQUENCE</scope>
    <source>
        <strain evidence="1">CRI 24-3</strain>
    </source>
</reference>
<gene>
    <name evidence="1" type="ORF">LCI18_005684</name>
</gene>
<sequence length="1026" mass="115798">MSLTRVPEIVETLDSPADVRIVLIPGLGPAGPPVLEWGICRDQWQRLLKSFGSSSVVCTIDHGVTVDNRFDFIQLIEAGKRLQDRLVEICGSQSEKRNRPLLLIAHSLGGTILKQALSYLKVRASSHLRYAHVLNLVSGVIFIGGPHGLDNYERLNKHVLFLISNCASGALGQSVLAKIGTNFDILYEIHDRFTKASFRFSMLSLFESHPYIKKGLMRTKRQLQVVDEKMARIYDEPTLEIPGDHFTSCHLSGPNGAPSSILVERLQSMVESACDIVDKRTHNYEIRLARSKTPSLRTQASFEAMRKAFAEDATETVSTSIATRRGSPVFAGDMDAMFERFSPNLVKIKLPCFMMDPSFTNNRDFFGRADILRQLDNILLPDPHGVSPSTDPTSLSVAALYGMAGLGKTEIAMHFVFTRRDQFDAVFWVCADNDTKLEADFCRIASELGLQDEAEQPNPTITKNKVKDWLSRPKKVLDSSDDTSNIEEATWLLVFDNADTPPLLVDYLEIYGKGSILMTSRDPSIKDCHPDTMSIDLRPFENQEASDFLDTLTNKSTSGDEGRQIAYHLGGLPLAIAQMAGIIRNQFLSYADLLESLDNPEEQAEYYKMEDGVLNKTARGNMSSIWMINQLSPEARLLLEIVSCLFPDRIADGLLKQRRGGLRGKLIVPMTPPVFNKARAILLHWSLLRHNEEKKEIWMHRVPRQVVKSTMSDEGKSVAFSSAIELVTNSWPEVAFEKRHNKATIPAREKLLPHVASLIEFYERDWGHEDEDAGDAEVIFRLATLVQETAWYLYERGNLTRARPRAKLAHEMLDRDSLKNYPGRQDLLSRIYDTLGCIANGTNKPHESMKFNGEFLSLRKSISLESGIEDFPLAYAHNQMGCARMMAKEYEKGRELFSRALEIWHNNPKYKKGLASMEFANLGLSHWLIGNLEEASRVLEEGLKEREEGFGRDNPESFRPGRILHALGNVRATQGRYEESEEFHKRAMDLYLAAVGPKYHRVADMCHKLAQHCIRHRGKESLEKSV</sequence>
<protein>
    <submittedName>
        <fullName evidence="1">Uncharacterized protein</fullName>
    </submittedName>
</protein>